<accession>A0A4R7HXH2</accession>
<name>A0A4R7HXH2_9ACTN</name>
<dbReference type="Proteomes" id="UP000294558">
    <property type="component" value="Unassembled WGS sequence"/>
</dbReference>
<dbReference type="AlphaFoldDB" id="A0A4R7HXH2"/>
<keyword evidence="2" id="KW-1185">Reference proteome</keyword>
<sequence length="179" mass="19914">MPPWEPPFAGSEVEHLLGAIDRQRATFRWKAADLDAAGLAFRLPASDLSLGGLLKHLAWAEDLMFTRKLDGSSQHEPWASAPFADEPNWEFESARSDTPEALYRLYDEQVERSRATVAAALEAGGLDQIVALGREHGISVTLRRLLFDLLEEYGRHTGHADLLREAIDGRTGEDPPWPT</sequence>
<dbReference type="InterPro" id="IPR007061">
    <property type="entry name" value="MST-like"/>
</dbReference>
<dbReference type="Gene3D" id="1.20.120.450">
    <property type="entry name" value="dinb family like domain"/>
    <property type="match status" value="1"/>
</dbReference>
<dbReference type="InterPro" id="IPR034660">
    <property type="entry name" value="DinB/YfiT-like"/>
</dbReference>
<dbReference type="EMBL" id="SOAU01000001">
    <property type="protein sequence ID" value="TDT15755.1"/>
    <property type="molecule type" value="Genomic_DNA"/>
</dbReference>
<gene>
    <name evidence="1" type="ORF">BDK89_1333</name>
</gene>
<evidence type="ECO:0000313" key="2">
    <source>
        <dbReference type="Proteomes" id="UP000294558"/>
    </source>
</evidence>
<organism evidence="1 2">
    <name type="scientific">Ilumatobacter fluminis</name>
    <dbReference type="NCBI Taxonomy" id="467091"/>
    <lineage>
        <taxon>Bacteria</taxon>
        <taxon>Bacillati</taxon>
        <taxon>Actinomycetota</taxon>
        <taxon>Acidimicrobiia</taxon>
        <taxon>Acidimicrobiales</taxon>
        <taxon>Ilumatobacteraceae</taxon>
        <taxon>Ilumatobacter</taxon>
    </lineage>
</organism>
<comment type="caution">
    <text evidence="1">The sequence shown here is derived from an EMBL/GenBank/DDBJ whole genome shotgun (WGS) entry which is preliminary data.</text>
</comment>
<evidence type="ECO:0000313" key="1">
    <source>
        <dbReference type="EMBL" id="TDT15755.1"/>
    </source>
</evidence>
<protein>
    <submittedName>
        <fullName evidence="1">Uncharacterized protein DUF664</fullName>
    </submittedName>
</protein>
<proteinExistence type="predicted"/>
<dbReference type="Pfam" id="PF04978">
    <property type="entry name" value="MST"/>
    <property type="match status" value="1"/>
</dbReference>
<reference evidence="1 2" key="1">
    <citation type="submission" date="2019-03" db="EMBL/GenBank/DDBJ databases">
        <title>Sequencing the genomes of 1000 actinobacteria strains.</title>
        <authorList>
            <person name="Klenk H.-P."/>
        </authorList>
    </citation>
    <scope>NUCLEOTIDE SEQUENCE [LARGE SCALE GENOMIC DNA]</scope>
    <source>
        <strain evidence="1 2">DSM 18936</strain>
    </source>
</reference>
<dbReference type="SUPFAM" id="SSF109854">
    <property type="entry name" value="DinB/YfiT-like putative metalloenzymes"/>
    <property type="match status" value="1"/>
</dbReference>